<proteinExistence type="predicted"/>
<protein>
    <submittedName>
        <fullName evidence="2">Uncharacterized protein</fullName>
    </submittedName>
</protein>
<organism evidence="2 3">
    <name type="scientific">Orchesella cincta</name>
    <name type="common">Springtail</name>
    <name type="synonym">Podura cincta</name>
    <dbReference type="NCBI Taxonomy" id="48709"/>
    <lineage>
        <taxon>Eukaryota</taxon>
        <taxon>Metazoa</taxon>
        <taxon>Ecdysozoa</taxon>
        <taxon>Arthropoda</taxon>
        <taxon>Hexapoda</taxon>
        <taxon>Collembola</taxon>
        <taxon>Entomobryomorpha</taxon>
        <taxon>Entomobryoidea</taxon>
        <taxon>Orchesellidae</taxon>
        <taxon>Orchesellinae</taxon>
        <taxon>Orchesella</taxon>
    </lineage>
</organism>
<accession>A0A1D2MKQ6</accession>
<gene>
    <name evidence="2" type="ORF">Ocin01_13196</name>
</gene>
<evidence type="ECO:0000256" key="1">
    <source>
        <dbReference type="SAM" id="MobiDB-lite"/>
    </source>
</evidence>
<evidence type="ECO:0000313" key="2">
    <source>
        <dbReference type="EMBL" id="ODM93491.1"/>
    </source>
</evidence>
<evidence type="ECO:0000313" key="3">
    <source>
        <dbReference type="Proteomes" id="UP000094527"/>
    </source>
</evidence>
<reference evidence="2 3" key="1">
    <citation type="journal article" date="2016" name="Genome Biol. Evol.">
        <title>Gene Family Evolution Reflects Adaptation to Soil Environmental Stressors in the Genome of the Collembolan Orchesella cincta.</title>
        <authorList>
            <person name="Faddeeva-Vakhrusheva A."/>
            <person name="Derks M.F."/>
            <person name="Anvar S.Y."/>
            <person name="Agamennone V."/>
            <person name="Suring W."/>
            <person name="Smit S."/>
            <person name="van Straalen N.M."/>
            <person name="Roelofs D."/>
        </authorList>
    </citation>
    <scope>NUCLEOTIDE SEQUENCE [LARGE SCALE GENOMIC DNA]</scope>
    <source>
        <tissue evidence="2">Mixed pool</tissue>
    </source>
</reference>
<dbReference type="AlphaFoldDB" id="A0A1D2MKQ6"/>
<dbReference type="EMBL" id="LJIJ01000970">
    <property type="protein sequence ID" value="ODM93491.1"/>
    <property type="molecule type" value="Genomic_DNA"/>
</dbReference>
<comment type="caution">
    <text evidence="2">The sequence shown here is derived from an EMBL/GenBank/DDBJ whole genome shotgun (WGS) entry which is preliminary data.</text>
</comment>
<keyword evidence="3" id="KW-1185">Reference proteome</keyword>
<feature type="region of interest" description="Disordered" evidence="1">
    <location>
        <begin position="295"/>
        <end position="314"/>
    </location>
</feature>
<name>A0A1D2MKQ6_ORCCI</name>
<dbReference type="Proteomes" id="UP000094527">
    <property type="component" value="Unassembled WGS sequence"/>
</dbReference>
<sequence>MMMIDANSQTTKPFEHSSQWPACFCQCLSKHFYKEKSTLHLDNHPLPVFSRGRSSVVKMFLFSKKLMYLLIIVTLVFGVDRCNAEGLWCWACDDTSNPPCSGGGEVECKDSDPACEVRKEGGKLIMSCVGPDIWKGADGKLKETIPGVACWCNDQPRCNRNPAYCSSLKEDGLIGTTRKGDNDVSTEGESATSSGTVGTIISPGLAILFWFLVKFCKEKSNLDYHPIQLFRGRPSVVKGACQNVPALEEAHIRLNVMFVSPAMLDGSGEESITCPNGDYACGAIKSGDTITKRCSKDETEWRDSPGSNTPKDKKGEECWCRDNNCNGPTFCGFNVDGGSGGNGTGTGGGGGSGSSGGDVGDSLTSGAVESSFLLAWLFSSGSYKFYVYSGLSKQQMSHLKVTH</sequence>